<dbReference type="PANTHER" id="PTHR43566">
    <property type="entry name" value="CONSERVED PROTEIN"/>
    <property type="match status" value="1"/>
</dbReference>
<gene>
    <name evidence="4" type="ORF">LIP63_09655</name>
</gene>
<sequence length="806" mass="91827">MTGRYIHRPLADQVCQSHRKVVVIEGARAVGKTMLVQTELVAKRNYHYATLADNLTYHEALRNVDEWLSHLPRPVVIDEAQRISDLPLAVKEIVDASDSSTPQFILTGSASITRTGLDGQDPLTRRSQRFTLSPMTIREINRNSDTSIVDVLWKANPNMEWTATESKDELFSRMKTGGFPSYAINRTIMSDAERRLYIRDDIENTLGDTILPEEQFNKSLAQDLLNELLCIPGRVLNVSTLAIALNRDKRTIQRYISIFMRRFLLTHLPNLALAGQKQALARAKIHPIDTSLSVEAIQRSGNNPLEDPVIFGMLFESFVVNQIVPESQWSHYHPDLFYWRTSGKEAYEVDLVLVHDNELIGIEVKSSSKLHQGDFKGLEALKSKDQRFKRGFVIYTGDKILRHSSNMWAIPVSALWEKDAFTMKQKFVSLDTITHISTITETKRVSDANLFLSYNHADNDFLDGKIVDLAKTIVESYRFLTSHDVSLFIDSESINWGDDWRSALRSSVDSTNFFMPAVTPNYLSSQACREEYLQFEARLSETTQNRILPLMWQQLPNLNQNNADPVLNSIKQTQWINVESLQDLSLSSPQDRQEYKKQARIIAKRLQGIINSNQKELSVSSKKHDVEIMQSQRNRNDLVHRFGNIEASLPEMNQSVNTMTSSMADIIKTLNESPMPANASAQQMIQWSEEIAQTIEPHVNALNDSITTLNNQWNIVSDTMREYKKLIIQMPDSNDKHSAQEQCDSALQSIVLSLTIDESVRESLGLIQMIGNMVFVLKPMSQAFEKTFNLMDSIRTTAQELLDLER</sequence>
<accession>A0AAW4U3Q4</accession>
<evidence type="ECO:0000259" key="2">
    <source>
        <dbReference type="Pfam" id="PF13635"/>
    </source>
</evidence>
<evidence type="ECO:0000313" key="4">
    <source>
        <dbReference type="EMBL" id="MCB5645621.1"/>
    </source>
</evidence>
<dbReference type="GO" id="GO:0007165">
    <property type="term" value="P:signal transduction"/>
    <property type="evidence" value="ECO:0007669"/>
    <property type="project" value="InterPro"/>
</dbReference>
<dbReference type="PANTHER" id="PTHR43566:SF2">
    <property type="entry name" value="DUF4143 DOMAIN-CONTAINING PROTEIN"/>
    <property type="match status" value="1"/>
</dbReference>
<evidence type="ECO:0000259" key="1">
    <source>
        <dbReference type="Pfam" id="PF13173"/>
    </source>
</evidence>
<dbReference type="InterPro" id="IPR041682">
    <property type="entry name" value="AAA_14"/>
</dbReference>
<feature type="domain" description="TIR" evidence="3">
    <location>
        <begin position="451"/>
        <end position="579"/>
    </location>
</feature>
<dbReference type="AlphaFoldDB" id="A0AAW4U3Q4"/>
<dbReference type="Pfam" id="PF13676">
    <property type="entry name" value="TIR_2"/>
    <property type="match status" value="1"/>
</dbReference>
<dbReference type="InterPro" id="IPR000157">
    <property type="entry name" value="TIR_dom"/>
</dbReference>
<name>A0AAW4U3Q4_BIFBR</name>
<reference evidence="4" key="1">
    <citation type="submission" date="2021-10" db="EMBL/GenBank/DDBJ databases">
        <title>Collection of gut derived symbiotic bacterial strains cultured from healthy donors.</title>
        <authorList>
            <person name="Lin H."/>
            <person name="Littmann E."/>
            <person name="Claire K."/>
            <person name="Pamer E."/>
        </authorList>
    </citation>
    <scope>NUCLEOTIDE SEQUENCE</scope>
    <source>
        <strain evidence="4">MSK.23.105</strain>
    </source>
</reference>
<dbReference type="EMBL" id="JAJBPF010000031">
    <property type="protein sequence ID" value="MCB5645621.1"/>
    <property type="molecule type" value="Genomic_DNA"/>
</dbReference>
<proteinExistence type="predicted"/>
<dbReference type="Pfam" id="PF13173">
    <property type="entry name" value="AAA_14"/>
    <property type="match status" value="1"/>
</dbReference>
<protein>
    <submittedName>
        <fullName evidence="4">DUF4143 domain-containing protein</fullName>
    </submittedName>
</protein>
<dbReference type="Pfam" id="PF13635">
    <property type="entry name" value="DUF4143"/>
    <property type="match status" value="1"/>
</dbReference>
<organism evidence="4 5">
    <name type="scientific">Bifidobacterium breve</name>
    <dbReference type="NCBI Taxonomy" id="1685"/>
    <lineage>
        <taxon>Bacteria</taxon>
        <taxon>Bacillati</taxon>
        <taxon>Actinomycetota</taxon>
        <taxon>Actinomycetes</taxon>
        <taxon>Bifidobacteriales</taxon>
        <taxon>Bifidobacteriaceae</taxon>
        <taxon>Bifidobacterium</taxon>
    </lineage>
</organism>
<evidence type="ECO:0000259" key="3">
    <source>
        <dbReference type="Pfam" id="PF13676"/>
    </source>
</evidence>
<feature type="domain" description="DUF4143" evidence="2">
    <location>
        <begin position="224"/>
        <end position="367"/>
    </location>
</feature>
<comment type="caution">
    <text evidence="4">The sequence shown here is derived from an EMBL/GenBank/DDBJ whole genome shotgun (WGS) entry which is preliminary data.</text>
</comment>
<dbReference type="Proteomes" id="UP001198148">
    <property type="component" value="Unassembled WGS sequence"/>
</dbReference>
<evidence type="ECO:0000313" key="5">
    <source>
        <dbReference type="Proteomes" id="UP001198148"/>
    </source>
</evidence>
<dbReference type="RefSeq" id="WP_217297709.1">
    <property type="nucleotide sequence ID" value="NZ_JAHOCE010000032.1"/>
</dbReference>
<feature type="domain" description="AAA" evidence="1">
    <location>
        <begin position="19"/>
        <end position="140"/>
    </location>
</feature>
<dbReference type="InterPro" id="IPR025420">
    <property type="entry name" value="DUF4143"/>
</dbReference>